<dbReference type="InterPro" id="IPR034660">
    <property type="entry name" value="DinB/YfiT-like"/>
</dbReference>
<accession>A0ABT1IPK2</accession>
<dbReference type="SUPFAM" id="SSF109854">
    <property type="entry name" value="DinB/YfiT-like putative metalloenzymes"/>
    <property type="match status" value="1"/>
</dbReference>
<evidence type="ECO:0000256" key="1">
    <source>
        <dbReference type="SAM" id="MobiDB-lite"/>
    </source>
</evidence>
<dbReference type="PANTHER" id="PTHR40758:SF1">
    <property type="entry name" value="CONSERVED PROTEIN"/>
    <property type="match status" value="1"/>
</dbReference>
<protein>
    <submittedName>
        <fullName evidence="3">TIGR03083 family protein</fullName>
    </submittedName>
</protein>
<organism evidence="3 4">
    <name type="scientific">Actinokineospora diospyrosa</name>
    <dbReference type="NCBI Taxonomy" id="103728"/>
    <lineage>
        <taxon>Bacteria</taxon>
        <taxon>Bacillati</taxon>
        <taxon>Actinomycetota</taxon>
        <taxon>Actinomycetes</taxon>
        <taxon>Pseudonocardiales</taxon>
        <taxon>Pseudonocardiaceae</taxon>
        <taxon>Actinokineospora</taxon>
    </lineage>
</organism>
<name>A0ABT1IPK2_9PSEU</name>
<evidence type="ECO:0000313" key="4">
    <source>
        <dbReference type="Proteomes" id="UP001205185"/>
    </source>
</evidence>
<dbReference type="EMBL" id="JAMTCO010000024">
    <property type="protein sequence ID" value="MCP2274386.1"/>
    <property type="molecule type" value="Genomic_DNA"/>
</dbReference>
<dbReference type="RefSeq" id="WP_253891714.1">
    <property type="nucleotide sequence ID" value="NZ_BAAAVB010000022.1"/>
</dbReference>
<evidence type="ECO:0000259" key="2">
    <source>
        <dbReference type="Pfam" id="PF11716"/>
    </source>
</evidence>
<dbReference type="Proteomes" id="UP001205185">
    <property type="component" value="Unassembled WGS sequence"/>
</dbReference>
<dbReference type="Gene3D" id="1.20.120.450">
    <property type="entry name" value="dinb family like domain"/>
    <property type="match status" value="1"/>
</dbReference>
<feature type="domain" description="Mycothiol-dependent maleylpyruvate isomerase metal-binding" evidence="2">
    <location>
        <begin position="9"/>
        <end position="127"/>
    </location>
</feature>
<gene>
    <name evidence="3" type="ORF">LV75_006921</name>
</gene>
<comment type="caution">
    <text evidence="3">The sequence shown here is derived from an EMBL/GenBank/DDBJ whole genome shotgun (WGS) entry which is preliminary data.</text>
</comment>
<dbReference type="InterPro" id="IPR017517">
    <property type="entry name" value="Maleyloyr_isom"/>
</dbReference>
<dbReference type="PANTHER" id="PTHR40758">
    <property type="entry name" value="CONSERVED PROTEIN"/>
    <property type="match status" value="1"/>
</dbReference>
<feature type="region of interest" description="Disordered" evidence="1">
    <location>
        <begin position="52"/>
        <end position="72"/>
    </location>
</feature>
<reference evidence="3 4" key="1">
    <citation type="submission" date="2022-06" db="EMBL/GenBank/DDBJ databases">
        <title>Genomic Encyclopedia of Archaeal and Bacterial Type Strains, Phase II (KMG-II): from individual species to whole genera.</title>
        <authorList>
            <person name="Goeker M."/>
        </authorList>
    </citation>
    <scope>NUCLEOTIDE SEQUENCE [LARGE SCALE GENOMIC DNA]</scope>
    <source>
        <strain evidence="3 4">DSM 44255</strain>
    </source>
</reference>
<dbReference type="InterPro" id="IPR024344">
    <property type="entry name" value="MDMPI_metal-binding"/>
</dbReference>
<evidence type="ECO:0000313" key="3">
    <source>
        <dbReference type="EMBL" id="MCP2274386.1"/>
    </source>
</evidence>
<sequence length="247" mass="26013">MHIDQLADALREQTAAFADAADAEAGTPVPSCPGWVLRNLVGHIGQAHRWSAGIAGTGQPSPLPDPLTADPGERDAWAGWLREGAEELIAAVGDGTRVVWTFFGERPSRFWLRRMLADTTIHRADAAIATGRAHGVPATLATEVITEGLELLTSPAAPQVRAALAGLRGTGETILLRSTDGPGWLITRAPTGPTFTTTDGTAADVTATASAQDLLWLFSRRVPPTDPRITVTGDAAGLDDWLALTVF</sequence>
<proteinExistence type="predicted"/>
<keyword evidence="4" id="KW-1185">Reference proteome</keyword>
<dbReference type="NCBIfam" id="TIGR03083">
    <property type="entry name" value="maleylpyruvate isomerase family mycothiol-dependent enzyme"/>
    <property type="match status" value="1"/>
</dbReference>
<dbReference type="Pfam" id="PF11716">
    <property type="entry name" value="MDMPI_N"/>
    <property type="match status" value="1"/>
</dbReference>